<feature type="signal peptide" evidence="2">
    <location>
        <begin position="1"/>
        <end position="21"/>
    </location>
</feature>
<dbReference type="InterPro" id="IPR055470">
    <property type="entry name" value="DUF7042"/>
</dbReference>
<organism evidence="4 5">
    <name type="scientific">Mytilus galloprovincialis</name>
    <name type="common">Mediterranean mussel</name>
    <dbReference type="NCBI Taxonomy" id="29158"/>
    <lineage>
        <taxon>Eukaryota</taxon>
        <taxon>Metazoa</taxon>
        <taxon>Spiralia</taxon>
        <taxon>Lophotrochozoa</taxon>
        <taxon>Mollusca</taxon>
        <taxon>Bivalvia</taxon>
        <taxon>Autobranchia</taxon>
        <taxon>Pteriomorphia</taxon>
        <taxon>Mytilida</taxon>
        <taxon>Mytiloidea</taxon>
        <taxon>Mytilidae</taxon>
        <taxon>Mytilinae</taxon>
        <taxon>Mytilus</taxon>
    </lineage>
</organism>
<dbReference type="OrthoDB" id="6108048at2759"/>
<proteinExistence type="predicted"/>
<keyword evidence="1" id="KW-0472">Membrane</keyword>
<accession>A0A8B6DXC1</accession>
<feature type="domain" description="DUF7042" evidence="3">
    <location>
        <begin position="166"/>
        <end position="285"/>
    </location>
</feature>
<protein>
    <recommendedName>
        <fullName evidence="3">DUF7042 domain-containing protein</fullName>
    </recommendedName>
</protein>
<evidence type="ECO:0000256" key="1">
    <source>
        <dbReference type="SAM" id="Phobius"/>
    </source>
</evidence>
<dbReference type="EMBL" id="UYJE01004128">
    <property type="protein sequence ID" value="VDI25208.1"/>
    <property type="molecule type" value="Genomic_DNA"/>
</dbReference>
<keyword evidence="5" id="KW-1185">Reference proteome</keyword>
<dbReference type="Pfam" id="PF23069">
    <property type="entry name" value="DUF7042"/>
    <property type="match status" value="1"/>
</dbReference>
<feature type="chain" id="PRO_5032955752" description="DUF7042 domain-containing protein" evidence="2">
    <location>
        <begin position="22"/>
        <end position="617"/>
    </location>
</feature>
<gene>
    <name evidence="4" type="ORF">MGAL_10B009186</name>
</gene>
<keyword evidence="2" id="KW-0732">Signal</keyword>
<keyword evidence="1" id="KW-1133">Transmembrane helix</keyword>
<comment type="caution">
    <text evidence="4">The sequence shown here is derived from an EMBL/GenBank/DDBJ whole genome shotgun (WGS) entry which is preliminary data.</text>
</comment>
<feature type="transmembrane region" description="Helical" evidence="1">
    <location>
        <begin position="308"/>
        <end position="336"/>
    </location>
</feature>
<name>A0A8B6DXC1_MYTGA</name>
<reference evidence="4" key="1">
    <citation type="submission" date="2018-11" db="EMBL/GenBank/DDBJ databases">
        <authorList>
            <person name="Alioto T."/>
            <person name="Alioto T."/>
        </authorList>
    </citation>
    <scope>NUCLEOTIDE SEQUENCE</scope>
</reference>
<evidence type="ECO:0000256" key="2">
    <source>
        <dbReference type="SAM" id="SignalP"/>
    </source>
</evidence>
<evidence type="ECO:0000313" key="4">
    <source>
        <dbReference type="EMBL" id="VDI25208.1"/>
    </source>
</evidence>
<evidence type="ECO:0000313" key="5">
    <source>
        <dbReference type="Proteomes" id="UP000596742"/>
    </source>
</evidence>
<dbReference type="Proteomes" id="UP000596742">
    <property type="component" value="Unassembled WGS sequence"/>
</dbReference>
<dbReference type="AlphaFoldDB" id="A0A8B6DXC1"/>
<evidence type="ECO:0000259" key="3">
    <source>
        <dbReference type="Pfam" id="PF23069"/>
    </source>
</evidence>
<keyword evidence="1" id="KW-0812">Transmembrane</keyword>
<sequence length="617" mass="68117">MLVRDIRLFYGLFLLLRQSCGLCTYPSDLRGTWHDSVYGTIAFTDSSMNMETKTFVSGFTNTNFTCQLNNGDMYVSKSVESVTLGILGGFTINVWICFEIKSLTTSSFYYYLRSSDQDNLNFGDVVPVATTVTSVAEADVCNTSPGVGEFHMLVNPASAKEGLSAVPVPLLGDFTYTMNFGTASSECGVSAFWEGCSNTTIITLNNTACGSQFVGYSASGSLGCITSFQDTTSTSVYYVGVYNFDTSVVNGASTKRFTCFTVEFDTNITMVSQSPNKCSSGSSPTVLPTDGALLQLTTVTPVTPPDDLLSIAAIFAIVFSLMLIIFLALVIGICCYRSYIEKHTKKIIIIPKTLPRGAHTVFTLSDTNTMVNKEIITEPKLVVKPIRNGQPQSMELQQWKQNAEFQEPEGQLKLVTKPQPHIATIDTMKSRVATQVREESERKRNQALVIDRVKTNLERELRVIAVLKAKDAANKDAYNREAAASRMSKTASIFPPQSRMSQYVHDPQAKSRTMSLRKNKITNGTIKTAAHDNSFNNSFSYDPRTSTPLSIQRPSSIDMVMSEANLSVFSVDLKPRASKTPRPQPDITVTKRIRDTKKFPTIKELSNMPGEFQNFER</sequence>